<accession>A0A9X2C1W0</accession>
<sequence>MKTHHIKIAAMAALALSALAACSGPSDPKAPSRENFEAGLRSFLADGNGEVCLAMYDWPIDLTEAEAGANARHAVQLPVFEKLGLVKSTIVPVPRSDENPDGAIKRYALTDEGRKYYKAHAHKGRDGSTHANDLCVAQISVDRVDSWDLDKQQSSAAVSYTYHIAAAPWMQDPDASRVLPMVARVIKGADGSLKMRQGFALTDKGWVAVPGAV</sequence>
<protein>
    <recommendedName>
        <fullName evidence="4">Lipoprotein</fullName>
    </recommendedName>
</protein>
<evidence type="ECO:0000313" key="2">
    <source>
        <dbReference type="EMBL" id="MCK9685415.1"/>
    </source>
</evidence>
<organism evidence="2 3">
    <name type="scientific">Scleromatobacter humisilvae</name>
    <dbReference type="NCBI Taxonomy" id="2897159"/>
    <lineage>
        <taxon>Bacteria</taxon>
        <taxon>Pseudomonadati</taxon>
        <taxon>Pseudomonadota</taxon>
        <taxon>Betaproteobacteria</taxon>
        <taxon>Burkholderiales</taxon>
        <taxon>Sphaerotilaceae</taxon>
        <taxon>Scleromatobacter</taxon>
    </lineage>
</organism>
<comment type="caution">
    <text evidence="2">The sequence shown here is derived from an EMBL/GenBank/DDBJ whole genome shotgun (WGS) entry which is preliminary data.</text>
</comment>
<gene>
    <name evidence="2" type="ORF">LPC04_06810</name>
</gene>
<name>A0A9X2C1W0_9BURK</name>
<evidence type="ECO:0000256" key="1">
    <source>
        <dbReference type="SAM" id="SignalP"/>
    </source>
</evidence>
<keyword evidence="3" id="KW-1185">Reference proteome</keyword>
<feature type="chain" id="PRO_5040768554" description="Lipoprotein" evidence="1">
    <location>
        <begin position="21"/>
        <end position="213"/>
    </location>
</feature>
<dbReference type="PROSITE" id="PS51257">
    <property type="entry name" value="PROKAR_LIPOPROTEIN"/>
    <property type="match status" value="1"/>
</dbReference>
<proteinExistence type="predicted"/>
<evidence type="ECO:0008006" key="4">
    <source>
        <dbReference type="Google" id="ProtNLM"/>
    </source>
</evidence>
<dbReference type="AlphaFoldDB" id="A0A9X2C1W0"/>
<feature type="signal peptide" evidence="1">
    <location>
        <begin position="1"/>
        <end position="20"/>
    </location>
</feature>
<dbReference type="EMBL" id="JAJLJH010000001">
    <property type="protein sequence ID" value="MCK9685415.1"/>
    <property type="molecule type" value="Genomic_DNA"/>
</dbReference>
<dbReference type="Proteomes" id="UP001139353">
    <property type="component" value="Unassembled WGS sequence"/>
</dbReference>
<reference evidence="2" key="1">
    <citation type="submission" date="2021-11" db="EMBL/GenBank/DDBJ databases">
        <title>BS-T2-15 a new species belonging to the Comamonadaceae family isolated from the soil of a French oak forest.</title>
        <authorList>
            <person name="Mieszkin S."/>
            <person name="Alain K."/>
        </authorList>
    </citation>
    <scope>NUCLEOTIDE SEQUENCE</scope>
    <source>
        <strain evidence="2">BS-T2-15</strain>
    </source>
</reference>
<keyword evidence="1" id="KW-0732">Signal</keyword>
<dbReference type="RefSeq" id="WP_275681418.1">
    <property type="nucleotide sequence ID" value="NZ_JAJLJH010000001.1"/>
</dbReference>
<evidence type="ECO:0000313" key="3">
    <source>
        <dbReference type="Proteomes" id="UP001139353"/>
    </source>
</evidence>